<organism evidence="2 3">
    <name type="scientific">Alicyclobacillus mengziensis</name>
    <dbReference type="NCBI Taxonomy" id="2931921"/>
    <lineage>
        <taxon>Bacteria</taxon>
        <taxon>Bacillati</taxon>
        <taxon>Bacillota</taxon>
        <taxon>Bacilli</taxon>
        <taxon>Bacillales</taxon>
        <taxon>Alicyclobacillaceae</taxon>
        <taxon>Alicyclobacillus</taxon>
    </lineage>
</organism>
<proteinExistence type="predicted"/>
<protein>
    <recommendedName>
        <fullName evidence="4">Lipoprotein</fullName>
    </recommendedName>
</protein>
<dbReference type="EMBL" id="CP071182">
    <property type="protein sequence ID" value="QSO47366.1"/>
    <property type="molecule type" value="Genomic_DNA"/>
</dbReference>
<name>A0A9X7VYD4_9BACL</name>
<sequence length="163" mass="17285">MKRYKQLATAGIAFSIVGLLAGCATGNNTTSTNATPTVTKTISDAKNTTKNTSNSFTAEKAIANVNPVLGTLFPSTLAIVHGKIGVGGPNPSRTIPATLQTKVQKISTDTYLVTFTEKWSTSDFVENDANHGITSKHTWKYKVSPSHSNLVSQSGDFPPQSAR</sequence>
<evidence type="ECO:0000256" key="1">
    <source>
        <dbReference type="SAM" id="SignalP"/>
    </source>
</evidence>
<evidence type="ECO:0008006" key="4">
    <source>
        <dbReference type="Google" id="ProtNLM"/>
    </source>
</evidence>
<gene>
    <name evidence="2" type="ORF">JZ786_23760</name>
</gene>
<dbReference type="AlphaFoldDB" id="A0A9X7VYD4"/>
<dbReference type="KEGG" id="afx:JZ786_23760"/>
<dbReference type="Proteomes" id="UP000663505">
    <property type="component" value="Chromosome"/>
</dbReference>
<keyword evidence="3" id="KW-1185">Reference proteome</keyword>
<dbReference type="PROSITE" id="PS51257">
    <property type="entry name" value="PROKAR_LIPOPROTEIN"/>
    <property type="match status" value="1"/>
</dbReference>
<keyword evidence="1" id="KW-0732">Signal</keyword>
<evidence type="ECO:0000313" key="2">
    <source>
        <dbReference type="EMBL" id="QSO47366.1"/>
    </source>
</evidence>
<feature type="chain" id="PRO_5040781565" description="Lipoprotein" evidence="1">
    <location>
        <begin position="22"/>
        <end position="163"/>
    </location>
</feature>
<reference evidence="2 3" key="1">
    <citation type="submission" date="2021-02" db="EMBL/GenBank/DDBJ databases">
        <title>Alicyclobacillus curvatus sp. nov. and Alicyclobacillus mengziensis sp. nov., two acidophilic bacteria isolated from acid mine drainage.</title>
        <authorList>
            <person name="Huang Y."/>
        </authorList>
    </citation>
    <scope>NUCLEOTIDE SEQUENCE [LARGE SCALE GENOMIC DNA]</scope>
    <source>
        <strain evidence="2 3">S30H14</strain>
    </source>
</reference>
<accession>A0A9X7VYD4</accession>
<evidence type="ECO:0000313" key="3">
    <source>
        <dbReference type="Proteomes" id="UP000663505"/>
    </source>
</evidence>
<dbReference type="RefSeq" id="WP_206656719.1">
    <property type="nucleotide sequence ID" value="NZ_CP071182.1"/>
</dbReference>
<feature type="signal peptide" evidence="1">
    <location>
        <begin position="1"/>
        <end position="21"/>
    </location>
</feature>